<sequence>MVGFLRDPTVDEELNQQPSELKKSDDPLPVGLSVCELDEFSLSFADSLLDFDCLGDWIEEIPVMDMGGSNPEPEKVGSVKVMEVEAGEGCLGMEKDGSCTETGLGGGFQELGDLNASIDGKPFFEVVGLDPGLEKVDSVQMEVRDVEGRVGMEKDGSFRETGSADGFQKEGDLSSSIEEGIGNFSLEGGSEENGRKGLGISVANSLKSVEVVSVIENGVGPKLIVDDEGECKRGETVGINESGGNSGEMVTGNGDGAKSDEIKSDGEESDSTSVSSSASSSSSSSGSEEEEEGEEEEKDEDDEEEEEEGKEKEEELEGEIDMEEGEIRDPELEQMVGLSDDEDEDDTVTKGPIRSKNELQRPIINLMLICLLSGKEKGEAAQNKYSVFVYQLSEVLGCIMGVLIGEYPMQGRLQKFVLPPVPPVNVTLQPHHQTQPVGVILSIIGTQVIVEGIEKHNPLSDGSILWITESRSPLGMVDEIFGPVKNPYYMIRYNSESDIPSGIQQGTPISFVPEFANHVLNDCNIYKKGYDASGENDEEVTDEAEFSDDEKEAEYKRMLKMSKRGTNGPNLGNKKKERKKFNHRGGIRQQNSQPSTPQSVDGSQQPPINQNQQLMFNNQIQQFTHDHGNSSRSFGTGQGFAGNPGLVPPFQAPGFIPPSSRVWTNGMPFEQQSMGFPFGVPTNGMPWLQQNQQQQQSYQMAFPNGMPFQQQFNPGQMLRPNVGAQSNFGPGPGFAPWPGCLGQSGLNQALGMGWQAQQSPMSMNVGEQPHPQIPMNTEAPRDFNQGVNRGRGRKPFHSAGGRFGGGRGQRQSK</sequence>
<protein>
    <recommendedName>
        <fullName evidence="3">H/ACA ribonucleoprotein complex non-core subunit NAF1</fullName>
    </recommendedName>
</protein>
<dbReference type="Pfam" id="PF04410">
    <property type="entry name" value="Gar1"/>
    <property type="match status" value="1"/>
</dbReference>
<dbReference type="InterPro" id="IPR007504">
    <property type="entry name" value="H/ACA_rnp_Gar1/Naf1"/>
</dbReference>
<feature type="region of interest" description="Disordered" evidence="9">
    <location>
        <begin position="1"/>
        <end position="25"/>
    </location>
</feature>
<evidence type="ECO:0000313" key="10">
    <source>
        <dbReference type="EMBL" id="KAF7141921.1"/>
    </source>
</evidence>
<evidence type="ECO:0000256" key="7">
    <source>
        <dbReference type="ARBA" id="ARBA00022884"/>
    </source>
</evidence>
<dbReference type="FunFam" id="2.40.10.230:FF:000002">
    <property type="entry name" value="H/ACA ribonucleoprotein complex non-core subunit NAF1"/>
    <property type="match status" value="1"/>
</dbReference>
<evidence type="ECO:0000256" key="9">
    <source>
        <dbReference type="SAM" id="MobiDB-lite"/>
    </source>
</evidence>
<keyword evidence="6" id="KW-0597">Phosphoprotein</keyword>
<name>A0A834GVG9_RHOSS</name>
<dbReference type="AlphaFoldDB" id="A0A834GVG9"/>
<feature type="compositionally biased region" description="Low complexity" evidence="9">
    <location>
        <begin position="271"/>
        <end position="286"/>
    </location>
</feature>
<dbReference type="InterPro" id="IPR040309">
    <property type="entry name" value="Naf1"/>
</dbReference>
<feature type="compositionally biased region" description="Acidic residues" evidence="9">
    <location>
        <begin position="534"/>
        <end position="552"/>
    </location>
</feature>
<dbReference type="EMBL" id="WJXA01000006">
    <property type="protein sequence ID" value="KAF7141921.1"/>
    <property type="molecule type" value="Genomic_DNA"/>
</dbReference>
<feature type="compositionally biased region" description="Gly residues" evidence="9">
    <location>
        <begin position="801"/>
        <end position="813"/>
    </location>
</feature>
<organism evidence="10 11">
    <name type="scientific">Rhododendron simsii</name>
    <name type="common">Sims's rhododendron</name>
    <dbReference type="NCBI Taxonomy" id="118357"/>
    <lineage>
        <taxon>Eukaryota</taxon>
        <taxon>Viridiplantae</taxon>
        <taxon>Streptophyta</taxon>
        <taxon>Embryophyta</taxon>
        <taxon>Tracheophyta</taxon>
        <taxon>Spermatophyta</taxon>
        <taxon>Magnoliopsida</taxon>
        <taxon>eudicotyledons</taxon>
        <taxon>Gunneridae</taxon>
        <taxon>Pentapetalae</taxon>
        <taxon>asterids</taxon>
        <taxon>Ericales</taxon>
        <taxon>Ericaceae</taxon>
        <taxon>Ericoideae</taxon>
        <taxon>Rhodoreae</taxon>
        <taxon>Rhododendron</taxon>
    </lineage>
</organism>
<feature type="region of interest" description="Disordered" evidence="9">
    <location>
        <begin position="770"/>
        <end position="813"/>
    </location>
</feature>
<evidence type="ECO:0000256" key="8">
    <source>
        <dbReference type="ARBA" id="ARBA00023242"/>
    </source>
</evidence>
<comment type="subcellular location">
    <subcellularLocation>
        <location evidence="1">Nucleus</location>
    </subcellularLocation>
</comment>
<feature type="compositionally biased region" description="Basic and acidic residues" evidence="9">
    <location>
        <begin position="257"/>
        <end position="266"/>
    </location>
</feature>
<gene>
    <name evidence="10" type="ORF">RHSIM_Rhsim06G0149700</name>
</gene>
<dbReference type="Gene3D" id="2.40.10.230">
    <property type="entry name" value="Probable tRNA pseudouridine synthase domain"/>
    <property type="match status" value="1"/>
</dbReference>
<feature type="compositionally biased region" description="Acidic residues" evidence="9">
    <location>
        <begin position="287"/>
        <end position="324"/>
    </location>
</feature>
<dbReference type="GO" id="GO:0001522">
    <property type="term" value="P:pseudouridine synthesis"/>
    <property type="evidence" value="ECO:0007669"/>
    <property type="project" value="InterPro"/>
</dbReference>
<dbReference type="GO" id="GO:0003723">
    <property type="term" value="F:RNA binding"/>
    <property type="evidence" value="ECO:0007669"/>
    <property type="project" value="UniProtKB-KW"/>
</dbReference>
<accession>A0A834GVG9</accession>
<keyword evidence="8" id="KW-0539">Nucleus</keyword>
<keyword evidence="7" id="KW-0694">RNA-binding</keyword>
<dbReference type="GO" id="GO:0006364">
    <property type="term" value="P:rRNA processing"/>
    <property type="evidence" value="ECO:0007669"/>
    <property type="project" value="UniProtKB-KW"/>
</dbReference>
<comment type="similarity">
    <text evidence="2">Belongs to the NAF1 family.</text>
</comment>
<evidence type="ECO:0000256" key="1">
    <source>
        <dbReference type="ARBA" id="ARBA00004123"/>
    </source>
</evidence>
<dbReference type="SUPFAM" id="SSF50447">
    <property type="entry name" value="Translation proteins"/>
    <property type="match status" value="1"/>
</dbReference>
<dbReference type="OrthoDB" id="21550at2759"/>
<feature type="region of interest" description="Disordered" evidence="9">
    <location>
        <begin position="234"/>
        <end position="330"/>
    </location>
</feature>
<dbReference type="GO" id="GO:0005732">
    <property type="term" value="C:sno(s)RNA-containing ribonucleoprotein complex"/>
    <property type="evidence" value="ECO:0007669"/>
    <property type="project" value="InterPro"/>
</dbReference>
<dbReference type="Proteomes" id="UP000626092">
    <property type="component" value="Unassembled WGS sequence"/>
</dbReference>
<dbReference type="GO" id="GO:0005634">
    <property type="term" value="C:nucleus"/>
    <property type="evidence" value="ECO:0007669"/>
    <property type="project" value="UniProtKB-SubCell"/>
</dbReference>
<evidence type="ECO:0000313" key="11">
    <source>
        <dbReference type="Proteomes" id="UP000626092"/>
    </source>
</evidence>
<evidence type="ECO:0000256" key="6">
    <source>
        <dbReference type="ARBA" id="ARBA00022553"/>
    </source>
</evidence>
<evidence type="ECO:0000256" key="2">
    <source>
        <dbReference type="ARBA" id="ARBA00009801"/>
    </source>
</evidence>
<comment type="caution">
    <text evidence="10">The sequence shown here is derived from an EMBL/GenBank/DDBJ whole genome shotgun (WGS) entry which is preliminary data.</text>
</comment>
<dbReference type="GO" id="GO:0000493">
    <property type="term" value="P:box H/ACA snoRNP assembly"/>
    <property type="evidence" value="ECO:0007669"/>
    <property type="project" value="InterPro"/>
</dbReference>
<dbReference type="PANTHER" id="PTHR31633:SF1">
    <property type="entry name" value="H_ACA RIBONUCLEOPROTEIN COMPLEX NON-CORE SUBUNIT NAF1"/>
    <property type="match status" value="1"/>
</dbReference>
<feature type="compositionally biased region" description="Polar residues" evidence="9">
    <location>
        <begin position="588"/>
        <end position="609"/>
    </location>
</feature>
<proteinExistence type="inferred from homology"/>
<dbReference type="InterPro" id="IPR009000">
    <property type="entry name" value="Transl_B-barrel_sf"/>
</dbReference>
<dbReference type="PANTHER" id="PTHR31633">
    <property type="entry name" value="H/ACA RIBONUCLEOPROTEIN COMPLEX NON-CORE SUBUNIT NAF1"/>
    <property type="match status" value="1"/>
</dbReference>
<keyword evidence="4" id="KW-0690">Ribosome biogenesis</keyword>
<reference evidence="10" key="1">
    <citation type="submission" date="2019-11" db="EMBL/GenBank/DDBJ databases">
        <authorList>
            <person name="Liu Y."/>
            <person name="Hou J."/>
            <person name="Li T.-Q."/>
            <person name="Guan C.-H."/>
            <person name="Wu X."/>
            <person name="Wu H.-Z."/>
            <person name="Ling F."/>
            <person name="Zhang R."/>
            <person name="Shi X.-G."/>
            <person name="Ren J.-P."/>
            <person name="Chen E.-F."/>
            <person name="Sun J.-M."/>
        </authorList>
    </citation>
    <scope>NUCLEOTIDE SEQUENCE</scope>
    <source>
        <strain evidence="10">Adult_tree_wgs_1</strain>
        <tissue evidence="10">Leaves</tissue>
    </source>
</reference>
<keyword evidence="11" id="KW-1185">Reference proteome</keyword>
<keyword evidence="5" id="KW-0698">rRNA processing</keyword>
<evidence type="ECO:0000256" key="5">
    <source>
        <dbReference type="ARBA" id="ARBA00022552"/>
    </source>
</evidence>
<feature type="compositionally biased region" description="Basic residues" evidence="9">
    <location>
        <begin position="573"/>
        <end position="586"/>
    </location>
</feature>
<feature type="region of interest" description="Disordered" evidence="9">
    <location>
        <begin position="530"/>
        <end position="609"/>
    </location>
</feature>
<evidence type="ECO:0000256" key="4">
    <source>
        <dbReference type="ARBA" id="ARBA00022517"/>
    </source>
</evidence>
<evidence type="ECO:0000256" key="3">
    <source>
        <dbReference type="ARBA" id="ARBA00021438"/>
    </source>
</evidence>
<dbReference type="InterPro" id="IPR038664">
    <property type="entry name" value="Gar1/Naf1_Cbf5-bd_sf"/>
</dbReference>